<comment type="similarity">
    <text evidence="1">Belongs to the sigma-70 factor family. ECF subfamily.</text>
</comment>
<dbReference type="InterPro" id="IPR039425">
    <property type="entry name" value="RNA_pol_sigma-70-like"/>
</dbReference>
<dbReference type="Pfam" id="PF08281">
    <property type="entry name" value="Sigma70_r4_2"/>
    <property type="match status" value="1"/>
</dbReference>
<dbReference type="InterPro" id="IPR007627">
    <property type="entry name" value="RNA_pol_sigma70_r2"/>
</dbReference>
<feature type="domain" description="RNA polymerase sigma factor 70 region 4 type 2" evidence="6">
    <location>
        <begin position="134"/>
        <end position="186"/>
    </location>
</feature>
<evidence type="ECO:0000259" key="6">
    <source>
        <dbReference type="Pfam" id="PF08281"/>
    </source>
</evidence>
<dbReference type="Proteomes" id="UP000477680">
    <property type="component" value="Chromosome"/>
</dbReference>
<feature type="domain" description="RNA polymerase sigma-70 region 2" evidence="5">
    <location>
        <begin position="33"/>
        <end position="102"/>
    </location>
</feature>
<name>A0A6C0U0G0_9GAMM</name>
<dbReference type="SUPFAM" id="SSF88659">
    <property type="entry name" value="Sigma3 and sigma4 domains of RNA polymerase sigma factors"/>
    <property type="match status" value="1"/>
</dbReference>
<evidence type="ECO:0000256" key="2">
    <source>
        <dbReference type="ARBA" id="ARBA00023015"/>
    </source>
</evidence>
<evidence type="ECO:0000256" key="3">
    <source>
        <dbReference type="ARBA" id="ARBA00023082"/>
    </source>
</evidence>
<dbReference type="GO" id="GO:0006352">
    <property type="term" value="P:DNA-templated transcription initiation"/>
    <property type="evidence" value="ECO:0007669"/>
    <property type="project" value="InterPro"/>
</dbReference>
<dbReference type="Gene3D" id="1.10.1740.10">
    <property type="match status" value="1"/>
</dbReference>
<dbReference type="RefSeq" id="WP_163494637.1">
    <property type="nucleotide sequence ID" value="NZ_CP048711.1"/>
</dbReference>
<evidence type="ECO:0000313" key="8">
    <source>
        <dbReference type="Proteomes" id="UP000477680"/>
    </source>
</evidence>
<gene>
    <name evidence="7" type="ORF">G3T16_08280</name>
</gene>
<dbReference type="InterPro" id="IPR013249">
    <property type="entry name" value="RNA_pol_sigma70_r4_t2"/>
</dbReference>
<keyword evidence="8" id="KW-1185">Reference proteome</keyword>
<dbReference type="InterPro" id="IPR036388">
    <property type="entry name" value="WH-like_DNA-bd_sf"/>
</dbReference>
<evidence type="ECO:0000259" key="5">
    <source>
        <dbReference type="Pfam" id="PF04542"/>
    </source>
</evidence>
<dbReference type="CDD" id="cd06171">
    <property type="entry name" value="Sigma70_r4"/>
    <property type="match status" value="1"/>
</dbReference>
<dbReference type="GO" id="GO:0016987">
    <property type="term" value="F:sigma factor activity"/>
    <property type="evidence" value="ECO:0007669"/>
    <property type="project" value="UniProtKB-KW"/>
</dbReference>
<evidence type="ECO:0000256" key="4">
    <source>
        <dbReference type="ARBA" id="ARBA00023163"/>
    </source>
</evidence>
<keyword evidence="2" id="KW-0805">Transcription regulation</keyword>
<dbReference type="InterPro" id="IPR013325">
    <property type="entry name" value="RNA_pol_sigma_r2"/>
</dbReference>
<dbReference type="InterPro" id="IPR014284">
    <property type="entry name" value="RNA_pol_sigma-70_dom"/>
</dbReference>
<dbReference type="EMBL" id="CP048711">
    <property type="protein sequence ID" value="QIB65398.1"/>
    <property type="molecule type" value="Genomic_DNA"/>
</dbReference>
<accession>A0A6C0U0G0</accession>
<dbReference type="NCBIfam" id="TIGR02937">
    <property type="entry name" value="sigma70-ECF"/>
    <property type="match status" value="1"/>
</dbReference>
<keyword evidence="4" id="KW-0804">Transcription</keyword>
<sequence>MSNPETPTMDTNQLQSLIEQVASERNRQAFERLFEHFAPLLKSYSLARDPGAHLVADELVQEVLIKLWNKAHLYDPVKANPNTWIYTLARNCRIDYLRRNGRYGGDINADQLFDTLEDDGRSPFELTQQKRIAEQIHRALSQLPVEQSQVLAKTYMEGKTQQEIADELNLPLGTVKSRIRLALQKLEIIIGGQTQ</sequence>
<proteinExistence type="inferred from homology"/>
<dbReference type="GO" id="GO:0003677">
    <property type="term" value="F:DNA binding"/>
    <property type="evidence" value="ECO:0007669"/>
    <property type="project" value="InterPro"/>
</dbReference>
<dbReference type="Gene3D" id="1.10.10.10">
    <property type="entry name" value="Winged helix-like DNA-binding domain superfamily/Winged helix DNA-binding domain"/>
    <property type="match status" value="1"/>
</dbReference>
<dbReference type="KEGG" id="kim:G3T16_08280"/>
<evidence type="ECO:0000313" key="7">
    <source>
        <dbReference type="EMBL" id="QIB65398.1"/>
    </source>
</evidence>
<dbReference type="SUPFAM" id="SSF88946">
    <property type="entry name" value="Sigma2 domain of RNA polymerase sigma factors"/>
    <property type="match status" value="1"/>
</dbReference>
<dbReference type="AlphaFoldDB" id="A0A6C0U0G0"/>
<evidence type="ECO:0000256" key="1">
    <source>
        <dbReference type="ARBA" id="ARBA00010641"/>
    </source>
</evidence>
<organism evidence="7 8">
    <name type="scientific">Kineobactrum salinum</name>
    <dbReference type="NCBI Taxonomy" id="2708301"/>
    <lineage>
        <taxon>Bacteria</taxon>
        <taxon>Pseudomonadati</taxon>
        <taxon>Pseudomonadota</taxon>
        <taxon>Gammaproteobacteria</taxon>
        <taxon>Cellvibrionales</taxon>
        <taxon>Halieaceae</taxon>
        <taxon>Kineobactrum</taxon>
    </lineage>
</organism>
<protein>
    <submittedName>
        <fullName evidence="7">Sigma-70 family RNA polymerase sigma factor</fullName>
    </submittedName>
</protein>
<keyword evidence="3" id="KW-0731">Sigma factor</keyword>
<dbReference type="PANTHER" id="PTHR43133">
    <property type="entry name" value="RNA POLYMERASE ECF-TYPE SIGMA FACTO"/>
    <property type="match status" value="1"/>
</dbReference>
<dbReference type="InterPro" id="IPR013324">
    <property type="entry name" value="RNA_pol_sigma_r3/r4-like"/>
</dbReference>
<dbReference type="PANTHER" id="PTHR43133:SF62">
    <property type="entry name" value="RNA POLYMERASE SIGMA FACTOR SIGZ"/>
    <property type="match status" value="1"/>
</dbReference>
<dbReference type="Pfam" id="PF04542">
    <property type="entry name" value="Sigma70_r2"/>
    <property type="match status" value="1"/>
</dbReference>
<reference evidence="7 8" key="1">
    <citation type="submission" date="2020-02" db="EMBL/GenBank/DDBJ databases">
        <title>Genome sequencing for Kineobactrum sp. M2.</title>
        <authorList>
            <person name="Park S.-J."/>
        </authorList>
    </citation>
    <scope>NUCLEOTIDE SEQUENCE [LARGE SCALE GENOMIC DNA]</scope>
    <source>
        <strain evidence="7 8">M2</strain>
    </source>
</reference>